<protein>
    <submittedName>
        <fullName evidence="1">Uncharacterized protein</fullName>
    </submittedName>
</protein>
<gene>
    <name evidence="1" type="ORF">DM484_22100</name>
</gene>
<name>A0A2W4QUL8_9GAMM</name>
<proteinExistence type="predicted"/>
<dbReference type="Proteomes" id="UP000249396">
    <property type="component" value="Unassembled WGS sequence"/>
</dbReference>
<comment type="caution">
    <text evidence="1">The sequence shown here is derived from an EMBL/GenBank/DDBJ whole genome shotgun (WGS) entry which is preliminary data.</text>
</comment>
<organism evidence="1 2">
    <name type="scientific">Candidatus Methylumidiphilus alinenensis</name>
    <dbReference type="NCBI Taxonomy" id="2202197"/>
    <lineage>
        <taxon>Bacteria</taxon>
        <taxon>Pseudomonadati</taxon>
        <taxon>Pseudomonadota</taxon>
        <taxon>Gammaproteobacteria</taxon>
        <taxon>Methylococcales</taxon>
        <taxon>Candidatus Methylumidiphilus</taxon>
    </lineage>
</organism>
<dbReference type="EMBL" id="QJPH01000443">
    <property type="protein sequence ID" value="PZN73849.1"/>
    <property type="molecule type" value="Genomic_DNA"/>
</dbReference>
<evidence type="ECO:0000313" key="2">
    <source>
        <dbReference type="Proteomes" id="UP000249396"/>
    </source>
</evidence>
<reference evidence="1 2" key="1">
    <citation type="journal article" date="2018" name="Aquat. Microb. Ecol.">
        <title>Gammaproteobacterial methanotrophs dominate.</title>
        <authorList>
            <person name="Rissanen A.J."/>
            <person name="Saarenheimo J."/>
            <person name="Tiirola M."/>
            <person name="Peura S."/>
            <person name="Aalto S.L."/>
            <person name="Karvinen A."/>
            <person name="Nykanen H."/>
        </authorList>
    </citation>
    <scope>NUCLEOTIDE SEQUENCE [LARGE SCALE GENOMIC DNA]</scope>
    <source>
        <strain evidence="1">AMbin10</strain>
    </source>
</reference>
<sequence length="60" mass="6367">MTKASVFNANELLCIICRSGWAHTVESFPKASKPLCAVTRQRGGLPGYGALKAKAGIKFA</sequence>
<evidence type="ECO:0000313" key="1">
    <source>
        <dbReference type="EMBL" id="PZN73849.1"/>
    </source>
</evidence>
<dbReference type="AlphaFoldDB" id="A0A2W4QUL8"/>
<accession>A0A2W4QUL8</accession>